<dbReference type="Gene3D" id="3.40.630.190">
    <property type="entry name" value="LCP protein"/>
    <property type="match status" value="1"/>
</dbReference>
<keyword evidence="3" id="KW-1133">Transmembrane helix</keyword>
<dbReference type="EMBL" id="JADKPN010000007">
    <property type="protein sequence ID" value="MBF4764033.1"/>
    <property type="molecule type" value="Genomic_DNA"/>
</dbReference>
<feature type="compositionally biased region" description="Basic and acidic residues" evidence="2">
    <location>
        <begin position="15"/>
        <end position="31"/>
    </location>
</feature>
<dbReference type="Pfam" id="PF03816">
    <property type="entry name" value="LytR_cpsA_psr"/>
    <property type="match status" value="1"/>
</dbReference>
<evidence type="ECO:0000256" key="1">
    <source>
        <dbReference type="ARBA" id="ARBA00006068"/>
    </source>
</evidence>
<evidence type="ECO:0000259" key="4">
    <source>
        <dbReference type="Pfam" id="PF03816"/>
    </source>
</evidence>
<keyword evidence="6" id="KW-1185">Reference proteome</keyword>
<gene>
    <name evidence="5" type="ORF">ISU07_12935</name>
</gene>
<feature type="domain" description="Cell envelope-related transcriptional attenuator" evidence="4">
    <location>
        <begin position="134"/>
        <end position="275"/>
    </location>
</feature>
<sequence length="370" mass="40346">MEIHPPSQSRTPMNPRERRSLLRAEADDTQARRSTRPTPPPVAPPPPPSRSRGRFRPRFRFRYIFLLLLLWLVFLVVVPLIAWNKVTKVDAMPSGDRPADQPGTTYLIVGSDSRADLTAAQRKELNTGGDVGQRTDTIMLLHTGSGPNLLMSIPRDSLVPIPGHGTTKINAAYAYGGRKLLIRTVEANTGIRIDDYVEIGFSGFVGLVDAVGGIEICPKEDMVDADANLRIKKGCQDVDGKVALAYARSRHAQQLGDLDRAAHQREVVAAVGKKAISPLSVVNPFRYWNLNMAGADFVTVDNDMSPLAAAQFAMAMTKVNGSDGLTCGVPITDLAVHWDQARSKDMFQRIIEDDTGGIGKDLCTPSGLVR</sequence>
<protein>
    <submittedName>
        <fullName evidence="5">LCP family protein</fullName>
    </submittedName>
</protein>
<keyword evidence="3" id="KW-0472">Membrane</keyword>
<evidence type="ECO:0000313" key="6">
    <source>
        <dbReference type="Proteomes" id="UP000640489"/>
    </source>
</evidence>
<feature type="compositionally biased region" description="Polar residues" evidence="2">
    <location>
        <begin position="1"/>
        <end position="12"/>
    </location>
</feature>
<dbReference type="PANTHER" id="PTHR33392:SF6">
    <property type="entry name" value="POLYISOPRENYL-TEICHOIC ACID--PEPTIDOGLYCAN TEICHOIC ACID TRANSFERASE TAGU"/>
    <property type="match status" value="1"/>
</dbReference>
<accession>A0A930VFL6</accession>
<comment type="similarity">
    <text evidence="1">Belongs to the LytR/CpsA/Psr (LCP) family.</text>
</comment>
<dbReference type="InterPro" id="IPR004474">
    <property type="entry name" value="LytR_CpsA_psr"/>
</dbReference>
<proteinExistence type="inferred from homology"/>
<keyword evidence="3" id="KW-0812">Transmembrane</keyword>
<evidence type="ECO:0000313" key="5">
    <source>
        <dbReference type="EMBL" id="MBF4764033.1"/>
    </source>
</evidence>
<dbReference type="InterPro" id="IPR050922">
    <property type="entry name" value="LytR/CpsA/Psr_CW_biosynth"/>
</dbReference>
<feature type="compositionally biased region" description="Pro residues" evidence="2">
    <location>
        <begin position="37"/>
        <end position="49"/>
    </location>
</feature>
<name>A0A930VFL6_9ACTN</name>
<dbReference type="AlphaFoldDB" id="A0A930VFL6"/>
<feature type="region of interest" description="Disordered" evidence="2">
    <location>
        <begin position="1"/>
        <end position="53"/>
    </location>
</feature>
<feature type="transmembrane region" description="Helical" evidence="3">
    <location>
        <begin position="61"/>
        <end position="83"/>
    </location>
</feature>
<evidence type="ECO:0000256" key="2">
    <source>
        <dbReference type="SAM" id="MobiDB-lite"/>
    </source>
</evidence>
<dbReference type="PANTHER" id="PTHR33392">
    <property type="entry name" value="POLYISOPRENYL-TEICHOIC ACID--PEPTIDOGLYCAN TEICHOIC ACID TRANSFERASE TAGU"/>
    <property type="match status" value="1"/>
</dbReference>
<comment type="caution">
    <text evidence="5">The sequence shown here is derived from an EMBL/GenBank/DDBJ whole genome shotgun (WGS) entry which is preliminary data.</text>
</comment>
<dbReference type="NCBIfam" id="TIGR00350">
    <property type="entry name" value="lytR_cpsA_psr"/>
    <property type="match status" value="1"/>
</dbReference>
<organism evidence="5 6">
    <name type="scientific">Nocardioides islandensis</name>
    <dbReference type="NCBI Taxonomy" id="433663"/>
    <lineage>
        <taxon>Bacteria</taxon>
        <taxon>Bacillati</taxon>
        <taxon>Actinomycetota</taxon>
        <taxon>Actinomycetes</taxon>
        <taxon>Propionibacteriales</taxon>
        <taxon>Nocardioidaceae</taxon>
        <taxon>Nocardioides</taxon>
    </lineage>
</organism>
<dbReference type="Proteomes" id="UP000640489">
    <property type="component" value="Unassembled WGS sequence"/>
</dbReference>
<reference evidence="5" key="1">
    <citation type="submission" date="2020-11" db="EMBL/GenBank/DDBJ databases">
        <title>Nocardioides sp. nov., isolated from Soil of Cynanchum wilfordii Hemsley rhizosphere.</title>
        <authorList>
            <person name="Lee J.-S."/>
            <person name="Suh M.K."/>
            <person name="Kim J.-S."/>
        </authorList>
    </citation>
    <scope>NUCLEOTIDE SEQUENCE</scope>
    <source>
        <strain evidence="5">KCTC 19275</strain>
    </source>
</reference>
<evidence type="ECO:0000256" key="3">
    <source>
        <dbReference type="SAM" id="Phobius"/>
    </source>
</evidence>